<feature type="binding site" evidence="2">
    <location>
        <position position="67"/>
    </location>
    <ligand>
        <name>substrate</name>
    </ligand>
</feature>
<dbReference type="EMBL" id="JAMTCK010000003">
    <property type="protein sequence ID" value="MCP2164532.1"/>
    <property type="molecule type" value="Genomic_DNA"/>
</dbReference>
<evidence type="ECO:0000313" key="3">
    <source>
        <dbReference type="EMBL" id="MCP2164532.1"/>
    </source>
</evidence>
<name>A0AAE3GC44_9PSEU</name>
<comment type="caution">
    <text evidence="3">The sequence shown here is derived from an EMBL/GenBank/DDBJ whole genome shotgun (WGS) entry which is preliminary data.</text>
</comment>
<organism evidence="3 4">
    <name type="scientific">Goodfellowiella coeruleoviolacea</name>
    <dbReference type="NCBI Taxonomy" id="334858"/>
    <lineage>
        <taxon>Bacteria</taxon>
        <taxon>Bacillati</taxon>
        <taxon>Actinomycetota</taxon>
        <taxon>Actinomycetes</taxon>
        <taxon>Pseudonocardiales</taxon>
        <taxon>Pseudonocardiaceae</taxon>
        <taxon>Goodfellowiella</taxon>
    </lineage>
</organism>
<dbReference type="InterPro" id="IPR029033">
    <property type="entry name" value="His_PPase_superfam"/>
</dbReference>
<evidence type="ECO:0000256" key="1">
    <source>
        <dbReference type="PIRSR" id="PIRSR613078-1"/>
    </source>
</evidence>
<evidence type="ECO:0000256" key="2">
    <source>
        <dbReference type="PIRSR" id="PIRSR613078-2"/>
    </source>
</evidence>
<sequence length="215" mass="22963">MPTEGNNAMSTELVVVRHGETVWHAENRYAGRSDVELTDTGLAQAAELGAWASTADLVGLFCSPLRRSRRTALAVTERTGIQPVVDERLTELDFGAGEGLTSAEMAQQLGAARDRFVADPVAHHLPGGEDPVLAARRGLAGLVAAAETAPGGRVLVVAHNTLLRLVLCEVLGIPLSRYRRAFPSVGNCRGARLRYRDGEFGLLALNEPLTSTSNR</sequence>
<proteinExistence type="predicted"/>
<dbReference type="SUPFAM" id="SSF53254">
    <property type="entry name" value="Phosphoglycerate mutase-like"/>
    <property type="match status" value="1"/>
</dbReference>
<reference evidence="3" key="1">
    <citation type="submission" date="2022-06" db="EMBL/GenBank/DDBJ databases">
        <title>Genomic Encyclopedia of Archaeal and Bacterial Type Strains, Phase II (KMG-II): from individual species to whole genera.</title>
        <authorList>
            <person name="Goeker M."/>
        </authorList>
    </citation>
    <scope>NUCLEOTIDE SEQUENCE</scope>
    <source>
        <strain evidence="3">DSM 43935</strain>
    </source>
</reference>
<accession>A0AAE3GC44</accession>
<dbReference type="InterPro" id="IPR013078">
    <property type="entry name" value="His_Pase_superF_clade-1"/>
</dbReference>
<dbReference type="SMART" id="SM00855">
    <property type="entry name" value="PGAM"/>
    <property type="match status" value="1"/>
</dbReference>
<dbReference type="GO" id="GO:0016791">
    <property type="term" value="F:phosphatase activity"/>
    <property type="evidence" value="ECO:0007669"/>
    <property type="project" value="TreeGrafter"/>
</dbReference>
<gene>
    <name evidence="3" type="ORF">LX83_001372</name>
</gene>
<dbReference type="InterPro" id="IPR050275">
    <property type="entry name" value="PGM_Phosphatase"/>
</dbReference>
<dbReference type="PANTHER" id="PTHR48100">
    <property type="entry name" value="BROAD-SPECIFICITY PHOSPHATASE YOR283W-RELATED"/>
    <property type="match status" value="1"/>
</dbReference>
<feature type="active site" description="Tele-phosphohistidine intermediate" evidence="1">
    <location>
        <position position="18"/>
    </location>
</feature>
<dbReference type="Pfam" id="PF00300">
    <property type="entry name" value="His_Phos_1"/>
    <property type="match status" value="1"/>
</dbReference>
<dbReference type="AlphaFoldDB" id="A0AAE3GC44"/>
<protein>
    <submittedName>
        <fullName evidence="3">Phosphoglycerate mutase</fullName>
    </submittedName>
</protein>
<evidence type="ECO:0000313" key="4">
    <source>
        <dbReference type="Proteomes" id="UP001206128"/>
    </source>
</evidence>
<feature type="active site" description="Proton donor/acceptor" evidence="1">
    <location>
        <position position="91"/>
    </location>
</feature>
<keyword evidence="4" id="KW-1185">Reference proteome</keyword>
<dbReference type="Gene3D" id="3.40.50.1240">
    <property type="entry name" value="Phosphoglycerate mutase-like"/>
    <property type="match status" value="1"/>
</dbReference>
<dbReference type="CDD" id="cd07067">
    <property type="entry name" value="HP_PGM_like"/>
    <property type="match status" value="1"/>
</dbReference>
<dbReference type="Proteomes" id="UP001206128">
    <property type="component" value="Unassembled WGS sequence"/>
</dbReference>